<organism evidence="1 2">
    <name type="scientific">Puccinia triticina</name>
    <dbReference type="NCBI Taxonomy" id="208348"/>
    <lineage>
        <taxon>Eukaryota</taxon>
        <taxon>Fungi</taxon>
        <taxon>Dikarya</taxon>
        <taxon>Basidiomycota</taxon>
        <taxon>Pucciniomycotina</taxon>
        <taxon>Pucciniomycetes</taxon>
        <taxon>Pucciniales</taxon>
        <taxon>Pucciniaceae</taxon>
        <taxon>Puccinia</taxon>
    </lineage>
</organism>
<evidence type="ECO:0000313" key="1">
    <source>
        <dbReference type="EMBL" id="WAQ82479.1"/>
    </source>
</evidence>
<gene>
    <name evidence="1" type="ORF">PtA15_2A796</name>
</gene>
<dbReference type="PANTHER" id="PTHR46579">
    <property type="entry name" value="F5/8 TYPE C DOMAIN-CONTAINING PROTEIN-RELATED"/>
    <property type="match status" value="1"/>
</dbReference>
<reference evidence="1" key="1">
    <citation type="submission" date="2022-10" db="EMBL/GenBank/DDBJ databases">
        <title>Puccinia triticina Genome sequencing and assembly.</title>
        <authorList>
            <person name="Li C."/>
        </authorList>
    </citation>
    <scope>NUCLEOTIDE SEQUENCE</scope>
    <source>
        <strain evidence="1">Pt15</strain>
    </source>
</reference>
<sequence length="517" mass="58228">MCIAGITPGPYSPDPHSFNHLLTSIADELITLDAGIVIPTYKFPAGRFVHIKLLCVYGDVLATKKVVGYASHLATKFCSFCHALQSNISQLQLSARREKAETIHSASNSKNAKSKTAQEEILKKTGVRWSELNQLVYWDPSRHLVLGVMHNWLEATQSSKRAKMDTVELAMWIDNKDVSDESEDDEDISLDGGLGGTFFSADDINTFRTGMSHVCCVRLFARRFKSGDIKQFEIHYKKYLDSVGGLFEGVKVQPNHHFSLHIPQQMASWGPLAGVAEFPGERLIGFLQKINTNNKIDEMHQSMITRGCRLQRMMADPDYTQLTKVKDKQKTEPVRQKKPIRLLSSRYELLYNMVLSYDTSVVDRKTFPVPQGRWILSGNVKAVQSLTYNGVTFGSMAPCNCVVVKVGGQIKYYLVRQCYKYPHKGGEMKEFMVVSPIMNRYPKATNAIPTRPFRYLLFLFGMVVGTVQDREEVVVPSHVVSLAAYQLLEKGTFSIDQNRIALIPHGYDTHLNISGSE</sequence>
<protein>
    <submittedName>
        <fullName evidence="1">Uncharacterized protein</fullName>
    </submittedName>
</protein>
<dbReference type="Proteomes" id="UP001164743">
    <property type="component" value="Chromosome 2A"/>
</dbReference>
<dbReference type="RefSeq" id="XP_053018034.1">
    <property type="nucleotide sequence ID" value="XM_053166853.1"/>
</dbReference>
<evidence type="ECO:0000313" key="2">
    <source>
        <dbReference type="Proteomes" id="UP001164743"/>
    </source>
</evidence>
<accession>A0ABY7CCR3</accession>
<name>A0ABY7CCR3_9BASI</name>
<dbReference type="PANTHER" id="PTHR46579:SF2">
    <property type="entry name" value="C2H2-TYPE DOMAIN-CONTAINING PROTEIN"/>
    <property type="match status" value="1"/>
</dbReference>
<dbReference type="EMBL" id="CP110422">
    <property type="protein sequence ID" value="WAQ82479.1"/>
    <property type="molecule type" value="Genomic_DNA"/>
</dbReference>
<dbReference type="GeneID" id="77807747"/>
<proteinExistence type="predicted"/>
<keyword evidence="2" id="KW-1185">Reference proteome</keyword>